<comment type="similarity">
    <text evidence="1">Belongs to the RelE toxin family.</text>
</comment>
<dbReference type="Proteomes" id="UP000471640">
    <property type="component" value="Unassembled WGS sequence"/>
</dbReference>
<protein>
    <submittedName>
        <fullName evidence="3">Type II toxin-antitoxin system RelE/ParE family toxin</fullName>
    </submittedName>
</protein>
<name>A0A6P1DT40_9GAMM</name>
<accession>A0A6P1DT40</accession>
<dbReference type="AlphaFoldDB" id="A0A6P1DT40"/>
<evidence type="ECO:0000256" key="1">
    <source>
        <dbReference type="ARBA" id="ARBA00006226"/>
    </source>
</evidence>
<dbReference type="PANTHER" id="PTHR33755">
    <property type="entry name" value="TOXIN PARE1-RELATED"/>
    <property type="match status" value="1"/>
</dbReference>
<gene>
    <name evidence="3" type="ORF">G3480_14330</name>
</gene>
<comment type="caution">
    <text evidence="3">The sequence shown here is derived from an EMBL/GenBank/DDBJ whole genome shotgun (WGS) entry which is preliminary data.</text>
</comment>
<dbReference type="InterPro" id="IPR007712">
    <property type="entry name" value="RelE/ParE_toxin"/>
</dbReference>
<keyword evidence="4" id="KW-1185">Reference proteome</keyword>
<reference evidence="3 4" key="2">
    <citation type="submission" date="2020-02" db="EMBL/GenBank/DDBJ databases">
        <title>Genome sequences of Thiorhodococcus mannitoliphagus and Thiorhodococcus minor, purple sulfur photosynthetic bacteria in the gammaproteobacterial family, Chromatiaceae.</title>
        <authorList>
            <person name="Aviles F.A."/>
            <person name="Meyer T.E."/>
            <person name="Kyndt J.A."/>
        </authorList>
    </citation>
    <scope>NUCLEOTIDE SEQUENCE [LARGE SCALE GENOMIC DNA]</scope>
    <source>
        <strain evidence="3 4">DSM 18266</strain>
    </source>
</reference>
<evidence type="ECO:0000256" key="2">
    <source>
        <dbReference type="ARBA" id="ARBA00022649"/>
    </source>
</evidence>
<keyword evidence="2" id="KW-1277">Toxin-antitoxin system</keyword>
<reference evidence="4" key="1">
    <citation type="journal article" date="2020" name="Microbiol. Resour. Announc.">
        <title>Draft Genome Sequences of Thiorhodococcus mannitoliphagus and Thiorhodococcus minor, Purple Sulfur Photosynthetic Bacteria in the Gammaproteobacterial Family Chromatiaceae.</title>
        <authorList>
            <person name="Aviles F.A."/>
            <person name="Meyer T.E."/>
            <person name="Kyndt J.A."/>
        </authorList>
    </citation>
    <scope>NUCLEOTIDE SEQUENCE [LARGE SCALE GENOMIC DNA]</scope>
    <source>
        <strain evidence="4">DSM 18266</strain>
    </source>
</reference>
<dbReference type="InterPro" id="IPR051803">
    <property type="entry name" value="TA_system_RelE-like_toxin"/>
</dbReference>
<dbReference type="Pfam" id="PF05016">
    <property type="entry name" value="ParE_toxin"/>
    <property type="match status" value="1"/>
</dbReference>
<dbReference type="RefSeq" id="WP_164654576.1">
    <property type="nucleotide sequence ID" value="NZ_JAAIJR010000056.1"/>
</dbReference>
<dbReference type="EMBL" id="JAAIJR010000056">
    <property type="protein sequence ID" value="NEX21477.1"/>
    <property type="molecule type" value="Genomic_DNA"/>
</dbReference>
<evidence type="ECO:0000313" key="3">
    <source>
        <dbReference type="EMBL" id="NEX21477.1"/>
    </source>
</evidence>
<dbReference type="PANTHER" id="PTHR33755:SF5">
    <property type="entry name" value="TYPE II TOXIN-ANTITOXIN SYSTEM RELE_PARE FAMILY TOXIN"/>
    <property type="match status" value="1"/>
</dbReference>
<dbReference type="Gene3D" id="3.30.2310.20">
    <property type="entry name" value="RelE-like"/>
    <property type="match status" value="1"/>
</dbReference>
<dbReference type="InterPro" id="IPR035093">
    <property type="entry name" value="RelE/ParE_toxin_dom_sf"/>
</dbReference>
<organism evidence="3 4">
    <name type="scientific">Thiorhodococcus mannitoliphagus</name>
    <dbReference type="NCBI Taxonomy" id="329406"/>
    <lineage>
        <taxon>Bacteria</taxon>
        <taxon>Pseudomonadati</taxon>
        <taxon>Pseudomonadota</taxon>
        <taxon>Gammaproteobacteria</taxon>
        <taxon>Chromatiales</taxon>
        <taxon>Chromatiaceae</taxon>
        <taxon>Thiorhodococcus</taxon>
    </lineage>
</organism>
<sequence>MAGELIWSRTAVDDIDAIATWIARDSAMHARLLVERVMAQGESLLDEPGRPRLLVELDEIRVFDLPAAGFRVLYERHGDDLHLLAVIHNERTNDAD</sequence>
<proteinExistence type="inferred from homology"/>
<evidence type="ECO:0000313" key="4">
    <source>
        <dbReference type="Proteomes" id="UP000471640"/>
    </source>
</evidence>